<gene>
    <name evidence="3" type="ORF">QQX98_008824</name>
</gene>
<keyword evidence="4" id="KW-1185">Reference proteome</keyword>
<accession>A0ABR1GU42</accession>
<dbReference type="InterPro" id="IPR037239">
    <property type="entry name" value="OSBP_sf"/>
</dbReference>
<evidence type="ECO:0000256" key="1">
    <source>
        <dbReference type="ARBA" id="ARBA00008842"/>
    </source>
</evidence>
<dbReference type="Proteomes" id="UP001498476">
    <property type="component" value="Unassembled WGS sequence"/>
</dbReference>
<name>A0ABR1GU42_9HYPO</name>
<dbReference type="Pfam" id="PF01237">
    <property type="entry name" value="Oxysterol_BP"/>
    <property type="match status" value="1"/>
</dbReference>
<dbReference type="InterPro" id="IPR000648">
    <property type="entry name" value="Oxysterol-bd"/>
</dbReference>
<dbReference type="PROSITE" id="PS01013">
    <property type="entry name" value="OSBP"/>
    <property type="match status" value="1"/>
</dbReference>
<organism evidence="3 4">
    <name type="scientific">Neonectria punicea</name>
    <dbReference type="NCBI Taxonomy" id="979145"/>
    <lineage>
        <taxon>Eukaryota</taxon>
        <taxon>Fungi</taxon>
        <taxon>Dikarya</taxon>
        <taxon>Ascomycota</taxon>
        <taxon>Pezizomycotina</taxon>
        <taxon>Sordariomycetes</taxon>
        <taxon>Hypocreomycetidae</taxon>
        <taxon>Hypocreales</taxon>
        <taxon>Nectriaceae</taxon>
        <taxon>Neonectria</taxon>
    </lineage>
</organism>
<comment type="similarity">
    <text evidence="1 2">Belongs to the OSBP family.</text>
</comment>
<proteinExistence type="inferred from homology"/>
<reference evidence="3 4" key="1">
    <citation type="journal article" date="2025" name="Microbiol. Resour. Announc.">
        <title>Draft genome sequences for Neonectria magnoliae and Neonectria punicea, canker pathogens of Liriodendron tulipifera and Acer saccharum in West Virginia.</title>
        <authorList>
            <person name="Petronek H.M."/>
            <person name="Kasson M.T."/>
            <person name="Metheny A.M."/>
            <person name="Stauder C.M."/>
            <person name="Lovett B."/>
            <person name="Lynch S.C."/>
            <person name="Garnas J.R."/>
            <person name="Kasson L.R."/>
            <person name="Stajich J.E."/>
        </authorList>
    </citation>
    <scope>NUCLEOTIDE SEQUENCE [LARGE SCALE GENOMIC DNA]</scope>
    <source>
        <strain evidence="3 4">NRRL 64653</strain>
    </source>
</reference>
<dbReference type="InterPro" id="IPR018494">
    <property type="entry name" value="Oxysterol-bd_CS"/>
</dbReference>
<comment type="caution">
    <text evidence="3">The sequence shown here is derived from an EMBL/GenBank/DDBJ whole genome shotgun (WGS) entry which is preliminary data.</text>
</comment>
<dbReference type="SUPFAM" id="SSF144000">
    <property type="entry name" value="Oxysterol-binding protein-like"/>
    <property type="match status" value="1"/>
</dbReference>
<dbReference type="PANTHER" id="PTHR10972">
    <property type="entry name" value="OXYSTEROL-BINDING PROTEIN-RELATED"/>
    <property type="match status" value="1"/>
</dbReference>
<dbReference type="PANTHER" id="PTHR10972:SF92">
    <property type="entry name" value="OXYSTEROL BINDING PROTEIN"/>
    <property type="match status" value="1"/>
</dbReference>
<evidence type="ECO:0000313" key="3">
    <source>
        <dbReference type="EMBL" id="KAK7409005.1"/>
    </source>
</evidence>
<dbReference type="Gene3D" id="1.10.287.2720">
    <property type="match status" value="1"/>
</dbReference>
<dbReference type="Gene3D" id="2.40.160.120">
    <property type="match status" value="1"/>
</dbReference>
<dbReference type="EMBL" id="JAZAVJ010000166">
    <property type="protein sequence ID" value="KAK7409005.1"/>
    <property type="molecule type" value="Genomic_DNA"/>
</dbReference>
<evidence type="ECO:0000313" key="4">
    <source>
        <dbReference type="Proteomes" id="UP001498476"/>
    </source>
</evidence>
<protein>
    <recommendedName>
        <fullName evidence="5">Oxysterol-binding protein</fullName>
    </recommendedName>
</protein>
<sequence>MASKEAVQNATIDADGKSMSSRFIDLVKLLSTIKGDLANITAPSFFLAPSSVVENPHCWAQRPGVFVAPALEDDPQKRSLLVLRMFLIGLRSQLYVAGAPGVSIKKPLNAFLGELFLASWNDADCKATTKLVAEQVSHHPPITAMHIASQEHGVRVNGYARVEMTFSGTVNIRQIGHSMLHIDKFDEDYILPLPEVQVRGFLSACLYPETLGAYKIISSTGFVSEISFSGKGFLRGKKNSFEARVYHKNDAKKSCRYKVAGVWSEGWEVTDGATGEVLETYKVDAAETQPAAMTLESIEDQDPWESRFAWKDVIGGLESGDLWAASTAKHKVEEAQRRMRLEEKKTGETWEPLFFNSIPGDQHEVFHRLTEGTGWALSDSETKGVWVVNDERLANTQKPFRGSFTPLGRESAQ</sequence>
<evidence type="ECO:0008006" key="5">
    <source>
        <dbReference type="Google" id="ProtNLM"/>
    </source>
</evidence>
<dbReference type="Gene3D" id="3.30.70.3490">
    <property type="match status" value="1"/>
</dbReference>
<evidence type="ECO:0000256" key="2">
    <source>
        <dbReference type="RuleBase" id="RU003844"/>
    </source>
</evidence>